<dbReference type="EMBL" id="CP038033">
    <property type="protein sequence ID" value="QBQ54142.1"/>
    <property type="molecule type" value="Genomic_DNA"/>
</dbReference>
<reference evidence="1 2" key="1">
    <citation type="submission" date="2019-03" db="EMBL/GenBank/DDBJ databases">
        <title>The genome sequence of Nitrosococcus wardiae strain D1FHST reveals the archetypal metabolic capacity of ammonia-oxidizing Gammaproteobacteria.</title>
        <authorList>
            <person name="Wang L."/>
            <person name="Lim C.K."/>
            <person name="Hanson T.E."/>
            <person name="Dang H."/>
            <person name="Klotz M.G."/>
        </authorList>
    </citation>
    <scope>NUCLEOTIDE SEQUENCE [LARGE SCALE GENOMIC DNA]</scope>
    <source>
        <strain evidence="1 2">D1FHS</strain>
    </source>
</reference>
<gene>
    <name evidence="1" type="ORF">E3U44_06205</name>
</gene>
<protein>
    <submittedName>
        <fullName evidence="1">Uncharacterized protein</fullName>
    </submittedName>
</protein>
<evidence type="ECO:0000313" key="2">
    <source>
        <dbReference type="Proteomes" id="UP000294325"/>
    </source>
</evidence>
<dbReference type="OrthoDB" id="9862885at2"/>
<dbReference type="Proteomes" id="UP000294325">
    <property type="component" value="Chromosome"/>
</dbReference>
<dbReference type="KEGG" id="nwr:E3U44_06205"/>
<sequence length="73" mass="8520">MANRHQEVAEKVVEAFKELLSEQAREQISDRQFDELALIVREALSEELENAVEIAEDMVKRLRAQVERPELEL</sequence>
<evidence type="ECO:0000313" key="1">
    <source>
        <dbReference type="EMBL" id="QBQ54142.1"/>
    </source>
</evidence>
<organism evidence="1 2">
    <name type="scientific">Nitrosococcus wardiae</name>
    <dbReference type="NCBI Taxonomy" id="1814290"/>
    <lineage>
        <taxon>Bacteria</taxon>
        <taxon>Pseudomonadati</taxon>
        <taxon>Pseudomonadota</taxon>
        <taxon>Gammaproteobacteria</taxon>
        <taxon>Chromatiales</taxon>
        <taxon>Chromatiaceae</taxon>
        <taxon>Nitrosococcus</taxon>
    </lineage>
</organism>
<proteinExistence type="predicted"/>
<accession>A0A4P7C018</accession>
<name>A0A4P7C018_9GAMM</name>
<dbReference type="RefSeq" id="WP_134357205.1">
    <property type="nucleotide sequence ID" value="NZ_CP038033.1"/>
</dbReference>
<keyword evidence="2" id="KW-1185">Reference proteome</keyword>
<dbReference type="AlphaFoldDB" id="A0A4P7C018"/>